<evidence type="ECO:0000313" key="1">
    <source>
        <dbReference type="EMBL" id="QPC59845.1"/>
    </source>
</evidence>
<dbReference type="Proteomes" id="UP000663297">
    <property type="component" value="Chromosome 1"/>
</dbReference>
<name>A0A7S8HT33_FUSCU</name>
<evidence type="ECO:0000313" key="2">
    <source>
        <dbReference type="Proteomes" id="UP000663297"/>
    </source>
</evidence>
<dbReference type="AlphaFoldDB" id="A0A7S8HT33"/>
<proteinExistence type="predicted"/>
<sequence length="73" mass="8377">MNAYEAVLGNGGTALSYHSRMQTRYLALRLDGVPRFTDVAIAGARQRREAYALSWISWGFYVWDWYASILGWV</sequence>
<accession>A0A7S8HT33</accession>
<organism evidence="1 2">
    <name type="scientific">Fusarium culmorum</name>
    <dbReference type="NCBI Taxonomy" id="5516"/>
    <lineage>
        <taxon>Eukaryota</taxon>
        <taxon>Fungi</taxon>
        <taxon>Dikarya</taxon>
        <taxon>Ascomycota</taxon>
        <taxon>Pezizomycotina</taxon>
        <taxon>Sordariomycetes</taxon>
        <taxon>Hypocreomycetidae</taxon>
        <taxon>Hypocreales</taxon>
        <taxon>Nectriaceae</taxon>
        <taxon>Fusarium</taxon>
    </lineage>
</organism>
<gene>
    <name evidence="1" type="ORF">HYE67_002076</name>
</gene>
<reference evidence="1" key="1">
    <citation type="submission" date="2020-11" db="EMBL/GenBank/DDBJ databases">
        <title>The chromosome-scale genome resource for two endophytic Fusarium species: F. culmorum and F. pseudograminearum.</title>
        <authorList>
            <person name="Yuan Z."/>
        </authorList>
    </citation>
    <scope>NUCLEOTIDE SEQUENCE</scope>
    <source>
        <strain evidence="1">Class2-1B</strain>
    </source>
</reference>
<dbReference type="EMBL" id="CP064747">
    <property type="protein sequence ID" value="QPC59845.1"/>
    <property type="molecule type" value="Genomic_DNA"/>
</dbReference>
<protein>
    <submittedName>
        <fullName evidence="1">Uncharacterized protein</fullName>
    </submittedName>
</protein>